<dbReference type="PANTHER" id="PTHR48013:SF9">
    <property type="entry name" value="DUAL SPECIFICITY MITOGEN-ACTIVATED PROTEIN KINASE KINASE 5"/>
    <property type="match status" value="1"/>
</dbReference>
<dbReference type="PANTHER" id="PTHR48013">
    <property type="entry name" value="DUAL SPECIFICITY MITOGEN-ACTIVATED PROTEIN KINASE KINASE 5-RELATED"/>
    <property type="match status" value="1"/>
</dbReference>
<dbReference type="InterPro" id="IPR011009">
    <property type="entry name" value="Kinase-like_dom_sf"/>
</dbReference>
<dbReference type="GO" id="GO:0005524">
    <property type="term" value="F:ATP binding"/>
    <property type="evidence" value="ECO:0007669"/>
    <property type="project" value="UniProtKB-KW"/>
</dbReference>
<protein>
    <recommendedName>
        <fullName evidence="6">mitogen-activated protein kinase kinase</fullName>
        <ecNumber evidence="6">2.7.12.2</ecNumber>
    </recommendedName>
</protein>
<evidence type="ECO:0000256" key="6">
    <source>
        <dbReference type="ARBA" id="ARBA00038999"/>
    </source>
</evidence>
<dbReference type="PROSITE" id="PS50011">
    <property type="entry name" value="PROTEIN_KINASE_DOM"/>
    <property type="match status" value="1"/>
</dbReference>
<keyword evidence="2" id="KW-0547">Nucleotide-binding</keyword>
<feature type="domain" description="Protein kinase" evidence="11">
    <location>
        <begin position="14"/>
        <end position="262"/>
    </location>
</feature>
<keyword evidence="1" id="KW-0808">Transferase</keyword>
<dbReference type="CDD" id="cd14014">
    <property type="entry name" value="STKc_PknB_like"/>
    <property type="match status" value="1"/>
</dbReference>
<evidence type="ECO:0000256" key="10">
    <source>
        <dbReference type="SAM" id="MobiDB-lite"/>
    </source>
</evidence>
<proteinExistence type="inferred from homology"/>
<keyword evidence="12" id="KW-0723">Serine/threonine-protein kinase</keyword>
<comment type="catalytic activity">
    <reaction evidence="7">
        <text>L-seryl-[protein] + ATP = O-phospho-L-seryl-[protein] + ADP + H(+)</text>
        <dbReference type="Rhea" id="RHEA:17989"/>
        <dbReference type="Rhea" id="RHEA-COMP:9863"/>
        <dbReference type="Rhea" id="RHEA-COMP:11604"/>
        <dbReference type="ChEBI" id="CHEBI:15378"/>
        <dbReference type="ChEBI" id="CHEBI:29999"/>
        <dbReference type="ChEBI" id="CHEBI:30616"/>
        <dbReference type="ChEBI" id="CHEBI:83421"/>
        <dbReference type="ChEBI" id="CHEBI:456216"/>
        <dbReference type="EC" id="2.7.12.2"/>
    </reaction>
</comment>
<feature type="compositionally biased region" description="Basic and acidic residues" evidence="10">
    <location>
        <begin position="270"/>
        <end position="298"/>
    </location>
</feature>
<comment type="similarity">
    <text evidence="5">Belongs to the protein kinase superfamily. STE Ser/Thr protein kinase family. MAP kinase kinase subfamily.</text>
</comment>
<evidence type="ECO:0000256" key="9">
    <source>
        <dbReference type="ARBA" id="ARBA00051693"/>
    </source>
</evidence>
<dbReference type="Gene3D" id="1.10.510.10">
    <property type="entry name" value="Transferase(Phosphotransferase) domain 1"/>
    <property type="match status" value="1"/>
</dbReference>
<keyword evidence="4" id="KW-0067">ATP-binding</keyword>
<dbReference type="Proteomes" id="UP000182977">
    <property type="component" value="Chromosome I"/>
</dbReference>
<dbReference type="InterPro" id="IPR000719">
    <property type="entry name" value="Prot_kinase_dom"/>
</dbReference>
<reference evidence="13" key="1">
    <citation type="submission" date="2016-10" db="EMBL/GenBank/DDBJ databases">
        <authorList>
            <person name="Varghese N."/>
            <person name="Submissions S."/>
        </authorList>
    </citation>
    <scope>NUCLEOTIDE SEQUENCE [LARGE SCALE GENOMIC DNA]</scope>
    <source>
        <strain evidence="13">DSM 45079</strain>
    </source>
</reference>
<accession>A0A1H2IUP1</accession>
<dbReference type="GO" id="GO:0004674">
    <property type="term" value="F:protein serine/threonine kinase activity"/>
    <property type="evidence" value="ECO:0007669"/>
    <property type="project" value="UniProtKB-KW"/>
</dbReference>
<dbReference type="SMART" id="SM00220">
    <property type="entry name" value="S_TKc"/>
    <property type="match status" value="1"/>
</dbReference>
<evidence type="ECO:0000256" key="5">
    <source>
        <dbReference type="ARBA" id="ARBA00038035"/>
    </source>
</evidence>
<evidence type="ECO:0000256" key="3">
    <source>
        <dbReference type="ARBA" id="ARBA00022777"/>
    </source>
</evidence>
<keyword evidence="3 12" id="KW-0418">Kinase</keyword>
<dbReference type="RefSeq" id="WP_046769574.1">
    <property type="nucleotide sequence ID" value="NZ_KQ061235.1"/>
</dbReference>
<organism evidence="12 13">
    <name type="scientific">Jiangella alkaliphila</name>
    <dbReference type="NCBI Taxonomy" id="419479"/>
    <lineage>
        <taxon>Bacteria</taxon>
        <taxon>Bacillati</taxon>
        <taxon>Actinomycetota</taxon>
        <taxon>Actinomycetes</taxon>
        <taxon>Jiangellales</taxon>
        <taxon>Jiangellaceae</taxon>
        <taxon>Jiangella</taxon>
    </lineage>
</organism>
<evidence type="ECO:0000256" key="1">
    <source>
        <dbReference type="ARBA" id="ARBA00022679"/>
    </source>
</evidence>
<sequence>MSGEELIRGSKYEWRPGEHLGGGGFGRVIAVSSEWGDGAAKFVPKAPGAQRELLFEELSDCRNVIPIIDSSETDRHYIIIMPRASQSLREFLNSRGEVLDAGDIVAILNDVAIALADIGGRIVHRDIKPENILLLDGDWQLADFGISRYAEATTGDDTRKYAWTPQYAAPEQWRAERASAATDVYALGVIAFEMLTGSRPFPGPDVHDYRNQHLHDQPPALDGVPASLSALIEEMLFKAAGARPAPSNLQARLARVLESPPLQGLQRLQDANRAEVRRQAERERQTSAQRSEEERRADLAASANSSLTRISEALRVAIVEAAAAAHQTGRPGGDWHLELGPATLSFLRRSAPVRPTWGGWESPAFDLIATAQMRLSIPRTSYGYDGRSHSIWFCDAQSDGEYRWFETAFMVSPLMRASTSAENPFALNDGEESAKALWAGMAEYQAAWPFTPLVVGELDEFLDRWSTWFAEAAQGTLSHPTTMPERTAQGSWRRD</sequence>
<dbReference type="SUPFAM" id="SSF56112">
    <property type="entry name" value="Protein kinase-like (PK-like)"/>
    <property type="match status" value="1"/>
</dbReference>
<evidence type="ECO:0000256" key="2">
    <source>
        <dbReference type="ARBA" id="ARBA00022741"/>
    </source>
</evidence>
<dbReference type="Pfam" id="PF00069">
    <property type="entry name" value="Pkinase"/>
    <property type="match status" value="1"/>
</dbReference>
<comment type="catalytic activity">
    <reaction evidence="9">
        <text>L-tyrosyl-[protein] + ATP = O-phospho-L-tyrosyl-[protein] + ADP + H(+)</text>
        <dbReference type="Rhea" id="RHEA:10596"/>
        <dbReference type="Rhea" id="RHEA-COMP:10136"/>
        <dbReference type="Rhea" id="RHEA-COMP:20101"/>
        <dbReference type="ChEBI" id="CHEBI:15378"/>
        <dbReference type="ChEBI" id="CHEBI:30616"/>
        <dbReference type="ChEBI" id="CHEBI:46858"/>
        <dbReference type="ChEBI" id="CHEBI:61978"/>
        <dbReference type="ChEBI" id="CHEBI:456216"/>
        <dbReference type="EC" id="2.7.12.2"/>
    </reaction>
</comment>
<keyword evidence="13" id="KW-1185">Reference proteome</keyword>
<dbReference type="PROSITE" id="PS00108">
    <property type="entry name" value="PROTEIN_KINASE_ST"/>
    <property type="match status" value="1"/>
</dbReference>
<comment type="catalytic activity">
    <reaction evidence="8">
        <text>L-threonyl-[protein] + ATP = O-phospho-L-threonyl-[protein] + ADP + H(+)</text>
        <dbReference type="Rhea" id="RHEA:46608"/>
        <dbReference type="Rhea" id="RHEA-COMP:11060"/>
        <dbReference type="Rhea" id="RHEA-COMP:11605"/>
        <dbReference type="ChEBI" id="CHEBI:15378"/>
        <dbReference type="ChEBI" id="CHEBI:30013"/>
        <dbReference type="ChEBI" id="CHEBI:30616"/>
        <dbReference type="ChEBI" id="CHEBI:61977"/>
        <dbReference type="ChEBI" id="CHEBI:456216"/>
        <dbReference type="EC" id="2.7.12.2"/>
    </reaction>
</comment>
<name>A0A1H2IUP1_9ACTN</name>
<dbReference type="EMBL" id="LT629791">
    <property type="protein sequence ID" value="SDU47655.1"/>
    <property type="molecule type" value="Genomic_DNA"/>
</dbReference>
<evidence type="ECO:0000313" key="13">
    <source>
        <dbReference type="Proteomes" id="UP000182977"/>
    </source>
</evidence>
<evidence type="ECO:0000259" key="11">
    <source>
        <dbReference type="PROSITE" id="PS50011"/>
    </source>
</evidence>
<dbReference type="InterPro" id="IPR008271">
    <property type="entry name" value="Ser/Thr_kinase_AS"/>
</dbReference>
<evidence type="ECO:0000256" key="4">
    <source>
        <dbReference type="ARBA" id="ARBA00022840"/>
    </source>
</evidence>
<feature type="region of interest" description="Disordered" evidence="10">
    <location>
        <begin position="264"/>
        <end position="302"/>
    </location>
</feature>
<evidence type="ECO:0000256" key="8">
    <source>
        <dbReference type="ARBA" id="ARBA00049299"/>
    </source>
</evidence>
<dbReference type="OrthoDB" id="5241055at2"/>
<dbReference type="STRING" id="419479.SAMN04488563_2014"/>
<evidence type="ECO:0000313" key="12">
    <source>
        <dbReference type="EMBL" id="SDU47655.1"/>
    </source>
</evidence>
<dbReference type="AlphaFoldDB" id="A0A1H2IUP1"/>
<gene>
    <name evidence="12" type="ORF">SAMN04488563_2014</name>
</gene>
<dbReference type="EC" id="2.7.12.2" evidence="6"/>
<evidence type="ECO:0000256" key="7">
    <source>
        <dbReference type="ARBA" id="ARBA00049014"/>
    </source>
</evidence>